<dbReference type="AlphaFoldDB" id="A0AAD3S5A2"/>
<gene>
    <name evidence="2" type="ORF">Nepgr_006568</name>
</gene>
<keyword evidence="3" id="KW-1185">Reference proteome</keyword>
<dbReference type="Proteomes" id="UP001279734">
    <property type="component" value="Unassembled WGS sequence"/>
</dbReference>
<evidence type="ECO:0000256" key="1">
    <source>
        <dbReference type="SAM" id="Phobius"/>
    </source>
</evidence>
<organism evidence="2 3">
    <name type="scientific">Nepenthes gracilis</name>
    <name type="common">Slender pitcher plant</name>
    <dbReference type="NCBI Taxonomy" id="150966"/>
    <lineage>
        <taxon>Eukaryota</taxon>
        <taxon>Viridiplantae</taxon>
        <taxon>Streptophyta</taxon>
        <taxon>Embryophyta</taxon>
        <taxon>Tracheophyta</taxon>
        <taxon>Spermatophyta</taxon>
        <taxon>Magnoliopsida</taxon>
        <taxon>eudicotyledons</taxon>
        <taxon>Gunneridae</taxon>
        <taxon>Pentapetalae</taxon>
        <taxon>Caryophyllales</taxon>
        <taxon>Nepenthaceae</taxon>
        <taxon>Nepenthes</taxon>
    </lineage>
</organism>
<proteinExistence type="predicted"/>
<evidence type="ECO:0000313" key="3">
    <source>
        <dbReference type="Proteomes" id="UP001279734"/>
    </source>
</evidence>
<feature type="transmembrane region" description="Helical" evidence="1">
    <location>
        <begin position="198"/>
        <end position="218"/>
    </location>
</feature>
<keyword evidence="1" id="KW-0472">Membrane</keyword>
<keyword evidence="1" id="KW-0812">Transmembrane</keyword>
<keyword evidence="1" id="KW-1133">Transmembrane helix</keyword>
<protein>
    <submittedName>
        <fullName evidence="2">Uncharacterized protein</fullName>
    </submittedName>
</protein>
<accession>A0AAD3S5A2</accession>
<dbReference type="EMBL" id="BSYO01000005">
    <property type="protein sequence ID" value="GMH04728.1"/>
    <property type="molecule type" value="Genomic_DNA"/>
</dbReference>
<feature type="transmembrane region" description="Helical" evidence="1">
    <location>
        <begin position="238"/>
        <end position="258"/>
    </location>
</feature>
<feature type="transmembrane region" description="Helical" evidence="1">
    <location>
        <begin position="28"/>
        <end position="46"/>
    </location>
</feature>
<evidence type="ECO:0000313" key="2">
    <source>
        <dbReference type="EMBL" id="GMH04728.1"/>
    </source>
</evidence>
<comment type="caution">
    <text evidence="2">The sequence shown here is derived from an EMBL/GenBank/DDBJ whole genome shotgun (WGS) entry which is preliminary data.</text>
</comment>
<sequence>MAPPFDASAICWCKLGCWPMCLDTAKSAIPSSSLLFMVAICIFVSYRDWVLALDEQLQFCQAGLDFGPILAGRHFSRALVFSMGRWIGGLRHFACQWVLDAAGHFLQQAEELATAWRMLCKMVQNPTGWTVAGSCDGGVILLLYMLGAPGFGGDLIGCECISGLSFTLAAGGGHALRASVPAGFLGRRQFMSEAAVPLWLDMLWALLQSVLLFLLLSFCCSSDLNALHPVLWMTISKYEGGCIFFEALVILLITICAVSQIPNKWLVFVMVYPLLFLDVAESSLI</sequence>
<name>A0AAD3S5A2_NEPGR</name>
<reference evidence="2" key="1">
    <citation type="submission" date="2023-05" db="EMBL/GenBank/DDBJ databases">
        <title>Nepenthes gracilis genome sequencing.</title>
        <authorList>
            <person name="Fukushima K."/>
        </authorList>
    </citation>
    <scope>NUCLEOTIDE SEQUENCE</scope>
    <source>
        <strain evidence="2">SING2019-196</strain>
    </source>
</reference>